<dbReference type="VEuPathDB" id="FungiDB:AB675_8724"/>
<dbReference type="AlphaFoldDB" id="A0A0N1H9V7"/>
<dbReference type="GeneID" id="28741075"/>
<evidence type="ECO:0000259" key="4">
    <source>
        <dbReference type="PROSITE" id="PS00624"/>
    </source>
</evidence>
<dbReference type="InterPro" id="IPR012132">
    <property type="entry name" value="GMC_OxRdtase"/>
</dbReference>
<comment type="cofactor">
    <cofactor evidence="2">
        <name>FAD</name>
        <dbReference type="ChEBI" id="CHEBI:57692"/>
    </cofactor>
</comment>
<dbReference type="RefSeq" id="XP_018004433.1">
    <property type="nucleotide sequence ID" value="XM_018149195.1"/>
</dbReference>
<reference evidence="5 6" key="1">
    <citation type="submission" date="2015-06" db="EMBL/GenBank/DDBJ databases">
        <title>Draft genome of the ant-associated black yeast Phialophora attae CBS 131958.</title>
        <authorList>
            <person name="Moreno L.F."/>
            <person name="Stielow B.J."/>
            <person name="de Hoog S."/>
            <person name="Vicente V.A."/>
            <person name="Weiss V.A."/>
            <person name="de Vries M."/>
            <person name="Cruz L.M."/>
            <person name="Souza E.M."/>
        </authorList>
    </citation>
    <scope>NUCLEOTIDE SEQUENCE [LARGE SCALE GENOMIC DNA]</scope>
    <source>
        <strain evidence="5 6">CBS 131958</strain>
    </source>
</reference>
<dbReference type="OrthoDB" id="269227at2759"/>
<evidence type="ECO:0000313" key="6">
    <source>
        <dbReference type="Proteomes" id="UP000038010"/>
    </source>
</evidence>
<evidence type="ECO:0000256" key="1">
    <source>
        <dbReference type="ARBA" id="ARBA00010790"/>
    </source>
</evidence>
<feature type="compositionally biased region" description="Low complexity" evidence="3">
    <location>
        <begin position="644"/>
        <end position="663"/>
    </location>
</feature>
<feature type="domain" description="Glucose-methanol-choline oxidoreductase N-terminal" evidence="4">
    <location>
        <begin position="301"/>
        <end position="315"/>
    </location>
</feature>
<sequence length="680" mass="73824">MYRPLFLAACLLGAGSSSPIHRLKRGTNILAEYDFIIAGGGTAGMVLANRLTEVPEFRVLVIEAGPEPTVVINYESPGGNQFLGGTAIDWNFYTTPQTHLDDRILFYRRGKAVGGSSTTNGLYYGRGTASVYDHWVELGNPGWGWDDLYPLAIKSTHFNPPIDDPDWDHSYTTWEPSAYSDGPLQIGYQGYVAPSCVGFIEACEIIDIPIVEELNAGNNTGVKQGTGNLDGRLRRSSAFDSYYQQAKSRPNLDVLHDSNVEKIVFDTTGKTPRATGLQFTDHLTGEFFVVSASKEVIISGGAFASPQLLIISGVGPQEPLDKFGIEPVKVNENVGQHLNDHHVFSVVALAQEDSTNSVMYANASTQEAAREQYYKDLTGHWTAPSGITNGFQRMSEQKLRDIGAGAVVDAGLLNQSHVEFLYEDAFYPGGPTFFGGGAVQTESQAYYRPKSSESYFSLTAQTCVALSRGNVTIKSTSMYDDPNINPNYYEHPADRAIGINAFKDLRKLLSHPKLQQFTIGPNNGEVLPGLENVPEDADDDTIFEFIKANTIPNWHASGTCQMLPEEDGGVVDPRLRVYGVDNLRVCDISIFPFLPDVNTVGPTYMVAEKCAEIFKEDWGSKSPTPAPAPAPAPGSGGSPPPSSQNPYPASSSSTPPSPSGTSYQNPTWEDIVAARQSDNP</sequence>
<dbReference type="PIRSF" id="PIRSF000137">
    <property type="entry name" value="Alcohol_oxidase"/>
    <property type="match status" value="1"/>
</dbReference>
<dbReference type="STRING" id="1664694.A0A0N1H9V7"/>
<keyword evidence="6" id="KW-1185">Reference proteome</keyword>
<dbReference type="Gene3D" id="3.30.560.10">
    <property type="entry name" value="Glucose Oxidase, domain 3"/>
    <property type="match status" value="1"/>
</dbReference>
<evidence type="ECO:0000256" key="3">
    <source>
        <dbReference type="SAM" id="MobiDB-lite"/>
    </source>
</evidence>
<dbReference type="PANTHER" id="PTHR11552">
    <property type="entry name" value="GLUCOSE-METHANOL-CHOLINE GMC OXIDOREDUCTASE"/>
    <property type="match status" value="1"/>
</dbReference>
<feature type="binding site" evidence="2">
    <location>
        <begin position="554"/>
        <end position="555"/>
    </location>
    <ligand>
        <name>FAD</name>
        <dbReference type="ChEBI" id="CHEBI:57692"/>
    </ligand>
</feature>
<evidence type="ECO:0000256" key="2">
    <source>
        <dbReference type="PIRSR" id="PIRSR000137-2"/>
    </source>
</evidence>
<comment type="similarity">
    <text evidence="1">Belongs to the GMC oxidoreductase family.</text>
</comment>
<protein>
    <submittedName>
        <fullName evidence="5">Versicolorin B synthase</fullName>
    </submittedName>
</protein>
<dbReference type="InterPro" id="IPR036188">
    <property type="entry name" value="FAD/NAD-bd_sf"/>
</dbReference>
<dbReference type="Gene3D" id="3.50.50.60">
    <property type="entry name" value="FAD/NAD(P)-binding domain"/>
    <property type="match status" value="1"/>
</dbReference>
<dbReference type="Proteomes" id="UP000038010">
    <property type="component" value="Unassembled WGS sequence"/>
</dbReference>
<dbReference type="SUPFAM" id="SSF51905">
    <property type="entry name" value="FAD/NAD(P)-binding domain"/>
    <property type="match status" value="1"/>
</dbReference>
<dbReference type="GO" id="GO:0016614">
    <property type="term" value="F:oxidoreductase activity, acting on CH-OH group of donors"/>
    <property type="evidence" value="ECO:0007669"/>
    <property type="project" value="InterPro"/>
</dbReference>
<dbReference type="InterPro" id="IPR007867">
    <property type="entry name" value="GMC_OxRtase_C"/>
</dbReference>
<dbReference type="SUPFAM" id="SSF54373">
    <property type="entry name" value="FAD-linked reductases, C-terminal domain"/>
    <property type="match status" value="1"/>
</dbReference>
<comment type="caution">
    <text evidence="5">The sequence shown here is derived from an EMBL/GenBank/DDBJ whole genome shotgun (WGS) entry which is preliminary data.</text>
</comment>
<keyword evidence="2" id="KW-0285">Flavoprotein</keyword>
<dbReference type="PANTHER" id="PTHR11552:SF115">
    <property type="entry name" value="DEHYDROGENASE XPTC-RELATED"/>
    <property type="match status" value="1"/>
</dbReference>
<evidence type="ECO:0000313" key="5">
    <source>
        <dbReference type="EMBL" id="KPI44470.1"/>
    </source>
</evidence>
<organism evidence="5 6">
    <name type="scientific">Cyphellophora attinorum</name>
    <dbReference type="NCBI Taxonomy" id="1664694"/>
    <lineage>
        <taxon>Eukaryota</taxon>
        <taxon>Fungi</taxon>
        <taxon>Dikarya</taxon>
        <taxon>Ascomycota</taxon>
        <taxon>Pezizomycotina</taxon>
        <taxon>Eurotiomycetes</taxon>
        <taxon>Chaetothyriomycetidae</taxon>
        <taxon>Chaetothyriales</taxon>
        <taxon>Cyphellophoraceae</taxon>
        <taxon>Cyphellophora</taxon>
    </lineage>
</organism>
<dbReference type="GO" id="GO:0050660">
    <property type="term" value="F:flavin adenine dinucleotide binding"/>
    <property type="evidence" value="ECO:0007669"/>
    <property type="project" value="InterPro"/>
</dbReference>
<name>A0A0N1H9V7_9EURO</name>
<proteinExistence type="inferred from homology"/>
<dbReference type="InterPro" id="IPR000172">
    <property type="entry name" value="GMC_OxRdtase_N"/>
</dbReference>
<dbReference type="EMBL" id="LFJN01000003">
    <property type="protein sequence ID" value="KPI44470.1"/>
    <property type="molecule type" value="Genomic_DNA"/>
</dbReference>
<dbReference type="Pfam" id="PF00732">
    <property type="entry name" value="GMC_oxred_N"/>
    <property type="match status" value="1"/>
</dbReference>
<keyword evidence="2" id="KW-0274">FAD</keyword>
<dbReference type="GO" id="GO:0044550">
    <property type="term" value="P:secondary metabolite biosynthetic process"/>
    <property type="evidence" value="ECO:0007669"/>
    <property type="project" value="TreeGrafter"/>
</dbReference>
<feature type="binding site" evidence="2">
    <location>
        <position position="260"/>
    </location>
    <ligand>
        <name>FAD</name>
        <dbReference type="ChEBI" id="CHEBI:57692"/>
    </ligand>
</feature>
<feature type="region of interest" description="Disordered" evidence="3">
    <location>
        <begin position="618"/>
        <end position="680"/>
    </location>
</feature>
<accession>A0A0N1H9V7</accession>
<gene>
    <name evidence="5" type="ORF">AB675_8724</name>
</gene>
<dbReference type="PROSITE" id="PS00624">
    <property type="entry name" value="GMC_OXRED_2"/>
    <property type="match status" value="1"/>
</dbReference>
<dbReference type="Pfam" id="PF05199">
    <property type="entry name" value="GMC_oxred_C"/>
    <property type="match status" value="1"/>
</dbReference>
<feature type="compositionally biased region" description="Pro residues" evidence="3">
    <location>
        <begin position="624"/>
        <end position="643"/>
    </location>
</feature>